<dbReference type="InterPro" id="IPR016286">
    <property type="entry name" value="FUC_metazoa-typ"/>
</dbReference>
<keyword evidence="5 9" id="KW-0378">Hydrolase</keyword>
<dbReference type="GO" id="GO:0004560">
    <property type="term" value="F:alpha-L-fucosidase activity"/>
    <property type="evidence" value="ECO:0007669"/>
    <property type="project" value="UniProtKB-EC"/>
</dbReference>
<feature type="chain" id="PRO_5039159956" description="alpha-L-fucosidase" evidence="7">
    <location>
        <begin position="29"/>
        <end position="483"/>
    </location>
</feature>
<comment type="function">
    <text evidence="1">Alpha-L-fucosidase is responsible for hydrolyzing the alpha-1,6-linked fucose joined to the reducing-end N-acetylglucosamine of the carbohydrate moieties of glycoproteins.</text>
</comment>
<organism evidence="9 10">
    <name type="scientific">Streptomyces stelliscabiei</name>
    <dbReference type="NCBI Taxonomy" id="146820"/>
    <lineage>
        <taxon>Bacteria</taxon>
        <taxon>Bacillati</taxon>
        <taxon>Actinomycetota</taxon>
        <taxon>Actinomycetes</taxon>
        <taxon>Kitasatosporales</taxon>
        <taxon>Streptomycetaceae</taxon>
        <taxon>Streptomyces</taxon>
    </lineage>
</organism>
<feature type="signal peptide" evidence="7">
    <location>
        <begin position="1"/>
        <end position="28"/>
    </location>
</feature>
<evidence type="ECO:0000256" key="4">
    <source>
        <dbReference type="ARBA" id="ARBA00022729"/>
    </source>
</evidence>
<dbReference type="EMBL" id="JADBGF010000001">
    <property type="protein sequence ID" value="MBE1594253.1"/>
    <property type="molecule type" value="Genomic_DNA"/>
</dbReference>
<name>A0A8I0NVD0_9ACTN</name>
<dbReference type="EC" id="3.2.1.51" evidence="3"/>
<dbReference type="InterPro" id="IPR000933">
    <property type="entry name" value="Glyco_hydro_29"/>
</dbReference>
<protein>
    <recommendedName>
        <fullName evidence="3">alpha-L-fucosidase</fullName>
        <ecNumber evidence="3">3.2.1.51</ecNumber>
    </recommendedName>
</protein>
<keyword evidence="4 7" id="KW-0732">Signal</keyword>
<evidence type="ECO:0000256" key="7">
    <source>
        <dbReference type="SAM" id="SignalP"/>
    </source>
</evidence>
<dbReference type="GeneID" id="86825047"/>
<reference evidence="9 10" key="1">
    <citation type="submission" date="2020-10" db="EMBL/GenBank/DDBJ databases">
        <title>Sequencing the genomes of 1000 actinobacteria strains.</title>
        <authorList>
            <person name="Klenk H.-P."/>
        </authorList>
    </citation>
    <scope>NUCLEOTIDE SEQUENCE [LARGE SCALE GENOMIC DNA]</scope>
    <source>
        <strain evidence="9 10">DSM 41803</strain>
    </source>
</reference>
<gene>
    <name evidence="9" type="ORF">H4687_000382</name>
</gene>
<evidence type="ECO:0000256" key="6">
    <source>
        <dbReference type="ARBA" id="ARBA00023295"/>
    </source>
</evidence>
<dbReference type="InterPro" id="IPR017853">
    <property type="entry name" value="GH"/>
</dbReference>
<dbReference type="Pfam" id="PF01120">
    <property type="entry name" value="Alpha_L_fucos"/>
    <property type="match status" value="1"/>
</dbReference>
<dbReference type="PANTHER" id="PTHR10030:SF37">
    <property type="entry name" value="ALPHA-L-FUCOSIDASE-RELATED"/>
    <property type="match status" value="1"/>
</dbReference>
<keyword evidence="10" id="KW-1185">Reference proteome</keyword>
<evidence type="ECO:0000256" key="2">
    <source>
        <dbReference type="ARBA" id="ARBA00007951"/>
    </source>
</evidence>
<evidence type="ECO:0000313" key="9">
    <source>
        <dbReference type="EMBL" id="MBE1594253.1"/>
    </source>
</evidence>
<sequence>MAVNRRHFMTTAAAVGGAVLLAPPGTAAALTGPTLTGNGTGIPDYRPTKASLDTHPVPRWYKDAKFGIFVHWGVYSVIGGATPRSASEWYLWYQSTKDTAEWKYHRDTYGENVTYDDLIPRFKAEKYDPDSWVELFEQAGAEYFALTSKHHDGFALYPSKVTDRHSGAYGPRRDLVGELMAAARRRGTVRPGLYYSLGEYFNPAIGRPMRNFYTDKEIPLTGYKPVQDYVGDYELKQLYEIIDRYDPELLWADGQWFRPEGNPPWRSEEPMAHYYNQAKNRRHPKGVVTNDRFDTHFDFATYEQRTNPTMDPQKWECCMTMGYSWGYNKHEPDEDYKTSEFLIRLLADVVSKNGNLLLNIGPRPDGTIPGIMQERLRDIGAWLKVNGPAIYGSTPWVRAEEEGSPLGIRYTVSPGKFNIIVLGAPSGTLSVPGDIPVSAASRVRLLGRSGSLRWTRRDGRIHIAVPPSLPSEIANVFTVDWER</sequence>
<accession>A0A8I0NVD0</accession>
<evidence type="ECO:0000256" key="3">
    <source>
        <dbReference type="ARBA" id="ARBA00012662"/>
    </source>
</evidence>
<dbReference type="GO" id="GO:0006004">
    <property type="term" value="P:fucose metabolic process"/>
    <property type="evidence" value="ECO:0007669"/>
    <property type="project" value="InterPro"/>
</dbReference>
<dbReference type="OrthoDB" id="5526311at2"/>
<dbReference type="AlphaFoldDB" id="A0A8I0NVD0"/>
<evidence type="ECO:0000313" key="10">
    <source>
        <dbReference type="Proteomes" id="UP000629287"/>
    </source>
</evidence>
<dbReference type="SUPFAM" id="SSF51445">
    <property type="entry name" value="(Trans)glycosidases"/>
    <property type="match status" value="1"/>
</dbReference>
<evidence type="ECO:0000256" key="1">
    <source>
        <dbReference type="ARBA" id="ARBA00004071"/>
    </source>
</evidence>
<dbReference type="InterPro" id="IPR006311">
    <property type="entry name" value="TAT_signal"/>
</dbReference>
<dbReference type="PRINTS" id="PR00741">
    <property type="entry name" value="GLHYDRLASE29"/>
</dbReference>
<evidence type="ECO:0000259" key="8">
    <source>
        <dbReference type="Pfam" id="PF01120"/>
    </source>
</evidence>
<dbReference type="GO" id="GO:0005764">
    <property type="term" value="C:lysosome"/>
    <property type="evidence" value="ECO:0007669"/>
    <property type="project" value="TreeGrafter"/>
</dbReference>
<feature type="domain" description="Glycoside hydrolase family 29 N-terminal" evidence="8">
    <location>
        <begin position="44"/>
        <end position="387"/>
    </location>
</feature>
<dbReference type="PROSITE" id="PS51318">
    <property type="entry name" value="TAT"/>
    <property type="match status" value="1"/>
</dbReference>
<dbReference type="GO" id="GO:0016139">
    <property type="term" value="P:glycoside catabolic process"/>
    <property type="evidence" value="ECO:0007669"/>
    <property type="project" value="TreeGrafter"/>
</dbReference>
<dbReference type="Proteomes" id="UP000629287">
    <property type="component" value="Unassembled WGS sequence"/>
</dbReference>
<dbReference type="SMART" id="SM00812">
    <property type="entry name" value="Alpha_L_fucos"/>
    <property type="match status" value="1"/>
</dbReference>
<keyword evidence="6 9" id="KW-0326">Glycosidase</keyword>
<evidence type="ECO:0000256" key="5">
    <source>
        <dbReference type="ARBA" id="ARBA00022801"/>
    </source>
</evidence>
<proteinExistence type="inferred from homology"/>
<comment type="similarity">
    <text evidence="2">Belongs to the glycosyl hydrolase 29 family.</text>
</comment>
<comment type="caution">
    <text evidence="9">The sequence shown here is derived from an EMBL/GenBank/DDBJ whole genome shotgun (WGS) entry which is preliminary data.</text>
</comment>
<dbReference type="InterPro" id="IPR057739">
    <property type="entry name" value="Glyco_hydro_29_N"/>
</dbReference>
<dbReference type="RefSeq" id="WP_046914866.1">
    <property type="nucleotide sequence ID" value="NZ_JADBGF010000001.1"/>
</dbReference>
<dbReference type="Gene3D" id="3.20.20.80">
    <property type="entry name" value="Glycosidases"/>
    <property type="match status" value="1"/>
</dbReference>
<dbReference type="PANTHER" id="PTHR10030">
    <property type="entry name" value="ALPHA-L-FUCOSIDASE"/>
    <property type="match status" value="1"/>
</dbReference>
<dbReference type="InterPro" id="IPR013780">
    <property type="entry name" value="Glyco_hydro_b"/>
</dbReference>
<dbReference type="Gene3D" id="2.60.40.1180">
    <property type="entry name" value="Golgi alpha-mannosidase II"/>
    <property type="match status" value="1"/>
</dbReference>